<name>V4UGT8_CITCL</name>
<dbReference type="SUPFAM" id="SSF56112">
    <property type="entry name" value="Protein kinase-like (PK-like)"/>
    <property type="match status" value="1"/>
</dbReference>
<feature type="domain" description="Protein kinase" evidence="5">
    <location>
        <begin position="361"/>
        <end position="396"/>
    </location>
</feature>
<protein>
    <submittedName>
        <fullName evidence="8">Uncharacterized protein</fullName>
    </submittedName>
</protein>
<accession>V4UGT8</accession>
<evidence type="ECO:0000313" key="9">
    <source>
        <dbReference type="Proteomes" id="UP000030687"/>
    </source>
</evidence>
<dbReference type="GO" id="GO:0004672">
    <property type="term" value="F:protein kinase activity"/>
    <property type="evidence" value="ECO:0007669"/>
    <property type="project" value="InterPro"/>
</dbReference>
<evidence type="ECO:0000313" key="8">
    <source>
        <dbReference type="EMBL" id="ESR65297.1"/>
    </source>
</evidence>
<dbReference type="InParanoid" id="V4UGT8"/>
<reference evidence="8 9" key="1">
    <citation type="submission" date="2013-10" db="EMBL/GenBank/DDBJ databases">
        <authorList>
            <consortium name="International Citrus Genome Consortium"/>
            <person name="Jenkins J."/>
            <person name="Schmutz J."/>
            <person name="Prochnik S."/>
            <person name="Rokhsar D."/>
            <person name="Gmitter F."/>
            <person name="Ollitrault P."/>
            <person name="Machado M."/>
            <person name="Talon M."/>
            <person name="Wincker P."/>
            <person name="Jaillon O."/>
            <person name="Morgante M."/>
        </authorList>
    </citation>
    <scope>NUCLEOTIDE SEQUENCE</scope>
    <source>
        <strain evidence="9">cv. Clemenules</strain>
    </source>
</reference>
<feature type="domain" description="Apple" evidence="7">
    <location>
        <begin position="246"/>
        <end position="329"/>
    </location>
</feature>
<dbReference type="STRING" id="85681.V4UGT8"/>
<dbReference type="Pfam" id="PF00954">
    <property type="entry name" value="S_locus_glycop"/>
    <property type="match status" value="1"/>
</dbReference>
<evidence type="ECO:0000256" key="3">
    <source>
        <dbReference type="ARBA" id="ARBA00023180"/>
    </source>
</evidence>
<dbReference type="InterPro" id="IPR000719">
    <property type="entry name" value="Prot_kinase_dom"/>
</dbReference>
<evidence type="ECO:0000259" key="7">
    <source>
        <dbReference type="PROSITE" id="PS50948"/>
    </source>
</evidence>
<sequence length="396" mass="43886">MEILSCSNTICSLIFLLSMKVSLAADTVTPASLIRDGGKYLGLWYRQSPDTVVWVANRDRPIFDHNRALTVSNNGNLVLLDQNNETTWSSNVSRDVKSPVAQLLDGGNLVLCTYNGSVKYTCTGQWSGFAFVGAPYSNFLYDQILVQNEDEISFRYESYNSPNIMILKLEHSGQLTRVIWNERRTAWDLMFSVPDKYCAKYGYCGANSICSLNQIPMCECLKGFQFQSQDNKTGSVNCKRSHSSDCKSGDQFTKLEDFKAPDLLEVSLNEIMILNQCQAECLKNCTCRAYANSKLRGVGSGCLMWFGDLIDLRKLISNFTGQTVYIRVSASEQDGEGNDKSKDSSLPLFSLASVSAATENFSMQCKVGEGGFGPIYKGRLLNGQEVAVKRLSSQSG</sequence>
<dbReference type="InterPro" id="IPR001480">
    <property type="entry name" value="Bulb-type_lectin_dom"/>
</dbReference>
<feature type="domain" description="Bulb-type lectin" evidence="6">
    <location>
        <begin position="1"/>
        <end position="124"/>
    </location>
</feature>
<dbReference type="InterPro" id="IPR011009">
    <property type="entry name" value="Kinase-like_dom_sf"/>
</dbReference>
<feature type="signal peptide" evidence="4">
    <location>
        <begin position="1"/>
        <end position="24"/>
    </location>
</feature>
<dbReference type="Gene3D" id="2.90.10.10">
    <property type="entry name" value="Bulb-type lectin domain"/>
    <property type="match status" value="1"/>
</dbReference>
<dbReference type="GO" id="GO:0048544">
    <property type="term" value="P:recognition of pollen"/>
    <property type="evidence" value="ECO:0007669"/>
    <property type="project" value="InterPro"/>
</dbReference>
<dbReference type="CDD" id="cd01098">
    <property type="entry name" value="PAN_AP_plant"/>
    <property type="match status" value="1"/>
</dbReference>
<dbReference type="PROSITE" id="PS50011">
    <property type="entry name" value="PROTEIN_KINASE_DOM"/>
    <property type="match status" value="1"/>
</dbReference>
<keyword evidence="3" id="KW-0325">Glycoprotein</keyword>
<dbReference type="Proteomes" id="UP000030687">
    <property type="component" value="Unassembled WGS sequence"/>
</dbReference>
<keyword evidence="2" id="KW-1015">Disulfide bond</keyword>
<dbReference type="PROSITE" id="PS50927">
    <property type="entry name" value="BULB_LECTIN"/>
    <property type="match status" value="1"/>
</dbReference>
<dbReference type="InterPro" id="IPR000858">
    <property type="entry name" value="S_locus_glycoprot_dom"/>
</dbReference>
<dbReference type="SMART" id="SM00108">
    <property type="entry name" value="B_lectin"/>
    <property type="match status" value="1"/>
</dbReference>
<proteinExistence type="predicted"/>
<keyword evidence="1 4" id="KW-0732">Signal</keyword>
<organism evidence="8 9">
    <name type="scientific">Citrus clementina</name>
    <name type="common">Clementine</name>
    <name type="synonym">Citrus deliciosa x Citrus sinensis</name>
    <dbReference type="NCBI Taxonomy" id="85681"/>
    <lineage>
        <taxon>Eukaryota</taxon>
        <taxon>Viridiplantae</taxon>
        <taxon>Streptophyta</taxon>
        <taxon>Embryophyta</taxon>
        <taxon>Tracheophyta</taxon>
        <taxon>Spermatophyta</taxon>
        <taxon>Magnoliopsida</taxon>
        <taxon>eudicotyledons</taxon>
        <taxon>Gunneridae</taxon>
        <taxon>Pentapetalae</taxon>
        <taxon>rosids</taxon>
        <taxon>malvids</taxon>
        <taxon>Sapindales</taxon>
        <taxon>Rutaceae</taxon>
        <taxon>Aurantioideae</taxon>
        <taxon>Citrus</taxon>
    </lineage>
</organism>
<dbReference type="PROSITE" id="PS50948">
    <property type="entry name" value="PAN"/>
    <property type="match status" value="1"/>
</dbReference>
<dbReference type="PANTHER" id="PTHR32444:SF118">
    <property type="entry name" value="OS09G0551150 PROTEIN"/>
    <property type="match status" value="1"/>
</dbReference>
<dbReference type="Pfam" id="PF01453">
    <property type="entry name" value="B_lectin"/>
    <property type="match status" value="1"/>
</dbReference>
<gene>
    <name evidence="8" type="ORF">CICLE_v100106882mg</name>
</gene>
<dbReference type="KEGG" id="cic:CICLE_v100106882m"/>
<evidence type="ECO:0000259" key="5">
    <source>
        <dbReference type="PROSITE" id="PS50011"/>
    </source>
</evidence>
<dbReference type="GO" id="GO:0005524">
    <property type="term" value="F:ATP binding"/>
    <property type="evidence" value="ECO:0007669"/>
    <property type="project" value="InterPro"/>
</dbReference>
<evidence type="ECO:0000256" key="1">
    <source>
        <dbReference type="ARBA" id="ARBA00022729"/>
    </source>
</evidence>
<keyword evidence="9" id="KW-1185">Reference proteome</keyword>
<evidence type="ECO:0000256" key="2">
    <source>
        <dbReference type="ARBA" id="ARBA00023157"/>
    </source>
</evidence>
<dbReference type="eggNOG" id="ENOG502QS2H">
    <property type="taxonomic scope" value="Eukaryota"/>
</dbReference>
<dbReference type="Gene3D" id="3.30.200.20">
    <property type="entry name" value="Phosphorylase Kinase, domain 1"/>
    <property type="match status" value="1"/>
</dbReference>
<feature type="non-terminal residue" evidence="8">
    <location>
        <position position="396"/>
    </location>
</feature>
<dbReference type="CDD" id="cd00028">
    <property type="entry name" value="B_lectin"/>
    <property type="match status" value="1"/>
</dbReference>
<evidence type="ECO:0000256" key="4">
    <source>
        <dbReference type="SAM" id="SignalP"/>
    </source>
</evidence>
<dbReference type="EMBL" id="KI535697">
    <property type="protein sequence ID" value="ESR65297.1"/>
    <property type="molecule type" value="Genomic_DNA"/>
</dbReference>
<dbReference type="InterPro" id="IPR036426">
    <property type="entry name" value="Bulb-type_lectin_dom_sf"/>
</dbReference>
<dbReference type="InterPro" id="IPR003609">
    <property type="entry name" value="Pan_app"/>
</dbReference>
<dbReference type="SMART" id="SM00473">
    <property type="entry name" value="PAN_AP"/>
    <property type="match status" value="1"/>
</dbReference>
<dbReference type="AlphaFoldDB" id="V4UGT8"/>
<dbReference type="SUPFAM" id="SSF51110">
    <property type="entry name" value="alpha-D-mannose-specific plant lectins"/>
    <property type="match status" value="1"/>
</dbReference>
<evidence type="ECO:0000259" key="6">
    <source>
        <dbReference type="PROSITE" id="PS50927"/>
    </source>
</evidence>
<dbReference type="PANTHER" id="PTHR32444">
    <property type="entry name" value="BULB-TYPE LECTIN DOMAIN-CONTAINING PROTEIN"/>
    <property type="match status" value="1"/>
</dbReference>
<dbReference type="Pfam" id="PF08276">
    <property type="entry name" value="PAN_2"/>
    <property type="match status" value="1"/>
</dbReference>
<feature type="chain" id="PRO_5004729111" evidence="4">
    <location>
        <begin position="25"/>
        <end position="396"/>
    </location>
</feature>